<dbReference type="InterPro" id="IPR051910">
    <property type="entry name" value="ComF/GntX_DNA_util-trans"/>
</dbReference>
<feature type="domain" description="Phosphoribosyltransferase" evidence="2">
    <location>
        <begin position="191"/>
        <end position="247"/>
    </location>
</feature>
<evidence type="ECO:0000313" key="4">
    <source>
        <dbReference type="Proteomes" id="UP001057498"/>
    </source>
</evidence>
<dbReference type="Gene3D" id="3.40.50.2020">
    <property type="match status" value="1"/>
</dbReference>
<organism evidence="3 4">
    <name type="scientific">Sphaerotilus microaerophilus</name>
    <dbReference type="NCBI Taxonomy" id="2914710"/>
    <lineage>
        <taxon>Bacteria</taxon>
        <taxon>Pseudomonadati</taxon>
        <taxon>Pseudomonadota</taxon>
        <taxon>Betaproteobacteria</taxon>
        <taxon>Burkholderiales</taxon>
        <taxon>Sphaerotilaceae</taxon>
        <taxon>Sphaerotilus</taxon>
    </lineage>
</organism>
<dbReference type="Pfam" id="PF00156">
    <property type="entry name" value="Pribosyltran"/>
    <property type="match status" value="1"/>
</dbReference>
<protein>
    <submittedName>
        <fullName evidence="3">Amidophosphoribosyltransferase</fullName>
    </submittedName>
</protein>
<gene>
    <name evidence="3" type="primary">comF</name>
    <name evidence="3" type="ORF">CATMQ487_49280</name>
</gene>
<dbReference type="InterPro" id="IPR000836">
    <property type="entry name" value="PRTase_dom"/>
</dbReference>
<evidence type="ECO:0000259" key="2">
    <source>
        <dbReference type="Pfam" id="PF00156"/>
    </source>
</evidence>
<evidence type="ECO:0000256" key="1">
    <source>
        <dbReference type="ARBA" id="ARBA00008007"/>
    </source>
</evidence>
<name>A0ABN6PTG9_9BURK</name>
<sequence>MGGLTGEGELAAALRRWQRRLAASACAVCERWQGEPVCAVCRSRFGTPVARCRGCAIELPGAAAELCGACIRHPLPLQATVAAWAYGYPWDQLIARFKFHGAVELAGPLADGVGAAVDAGLDAGWLTLPELLLPVPLSARRLRERGYNQAWELARRLGRRWRLPVEPFWLERVRETPHQAELTRAERLHNLAAAFAVAPEARHRLAGRRVALVDDVMTTGSTLAEAAATLRRAGVAEVQAWVLARTPDD</sequence>
<evidence type="ECO:0000313" key="3">
    <source>
        <dbReference type="EMBL" id="BDI07958.1"/>
    </source>
</evidence>
<dbReference type="PANTHER" id="PTHR47505:SF1">
    <property type="entry name" value="DNA UTILIZATION PROTEIN YHGH"/>
    <property type="match status" value="1"/>
</dbReference>
<dbReference type="InterPro" id="IPR029057">
    <property type="entry name" value="PRTase-like"/>
</dbReference>
<dbReference type="CDD" id="cd06223">
    <property type="entry name" value="PRTases_typeI"/>
    <property type="match status" value="1"/>
</dbReference>
<dbReference type="EMBL" id="AP025730">
    <property type="protein sequence ID" value="BDI07958.1"/>
    <property type="molecule type" value="Genomic_DNA"/>
</dbReference>
<proteinExistence type="inferred from homology"/>
<dbReference type="SUPFAM" id="SSF53271">
    <property type="entry name" value="PRTase-like"/>
    <property type="match status" value="1"/>
</dbReference>
<dbReference type="Proteomes" id="UP001057498">
    <property type="component" value="Chromosome"/>
</dbReference>
<accession>A0ABN6PTG9</accession>
<reference evidence="3" key="1">
    <citation type="submission" date="2022-04" db="EMBL/GenBank/DDBJ databases">
        <title>Whole genome sequence of Sphaerotilus sp. FB-5.</title>
        <authorList>
            <person name="Takeda M."/>
            <person name="Narihara S."/>
            <person name="Akimoto M."/>
            <person name="Akimoto R."/>
            <person name="Nishiyashiki S."/>
            <person name="Murakami T."/>
        </authorList>
    </citation>
    <scope>NUCLEOTIDE SEQUENCE</scope>
    <source>
        <strain evidence="3">FB-5</strain>
    </source>
</reference>
<dbReference type="PANTHER" id="PTHR47505">
    <property type="entry name" value="DNA UTILIZATION PROTEIN YHGH"/>
    <property type="match status" value="1"/>
</dbReference>
<keyword evidence="4" id="KW-1185">Reference proteome</keyword>
<dbReference type="RefSeq" id="WP_251971105.1">
    <property type="nucleotide sequence ID" value="NZ_AP025730.1"/>
</dbReference>
<comment type="similarity">
    <text evidence="1">Belongs to the ComF/GntX family.</text>
</comment>